<evidence type="ECO:0000313" key="3">
    <source>
        <dbReference type="EMBL" id="CAD8214952.1"/>
    </source>
</evidence>
<organism evidence="3 4">
    <name type="scientific">Paramecium octaurelia</name>
    <dbReference type="NCBI Taxonomy" id="43137"/>
    <lineage>
        <taxon>Eukaryota</taxon>
        <taxon>Sar</taxon>
        <taxon>Alveolata</taxon>
        <taxon>Ciliophora</taxon>
        <taxon>Intramacronucleata</taxon>
        <taxon>Oligohymenophorea</taxon>
        <taxon>Peniculida</taxon>
        <taxon>Parameciidae</taxon>
        <taxon>Paramecium</taxon>
    </lineage>
</organism>
<dbReference type="OrthoDB" id="20669at2759"/>
<dbReference type="PANTHER" id="PTHR19920">
    <property type="entry name" value="WD40 PROTEIN CIAO1"/>
    <property type="match status" value="1"/>
</dbReference>
<feature type="transmembrane region" description="Helical" evidence="1">
    <location>
        <begin position="76"/>
        <end position="95"/>
    </location>
</feature>
<keyword evidence="1" id="KW-0472">Membrane</keyword>
<gene>
    <name evidence="3" type="ORF">POCTA_138.1.T1960004</name>
</gene>
<dbReference type="EMBL" id="CAJJDP010000200">
    <property type="protein sequence ID" value="CAD8214952.1"/>
    <property type="molecule type" value="Genomic_DNA"/>
</dbReference>
<accession>A0A8S1YR69</accession>
<feature type="chain" id="PRO_5035794270" evidence="2">
    <location>
        <begin position="21"/>
        <end position="105"/>
    </location>
</feature>
<dbReference type="InterPro" id="IPR001680">
    <property type="entry name" value="WD40_rpt"/>
</dbReference>
<dbReference type="SMART" id="SM00320">
    <property type="entry name" value="WD40"/>
    <property type="match status" value="1"/>
</dbReference>
<name>A0A8S1YR69_PAROT</name>
<evidence type="ECO:0000256" key="2">
    <source>
        <dbReference type="SAM" id="SignalP"/>
    </source>
</evidence>
<comment type="caution">
    <text evidence="3">The sequence shown here is derived from an EMBL/GenBank/DDBJ whole genome shotgun (WGS) entry which is preliminary data.</text>
</comment>
<keyword evidence="4" id="KW-1185">Reference proteome</keyword>
<dbReference type="Proteomes" id="UP000683925">
    <property type="component" value="Unassembled WGS sequence"/>
</dbReference>
<feature type="signal peptide" evidence="2">
    <location>
        <begin position="1"/>
        <end position="20"/>
    </location>
</feature>
<evidence type="ECO:0000313" key="4">
    <source>
        <dbReference type="Proteomes" id="UP000683925"/>
    </source>
</evidence>
<keyword evidence="1" id="KW-1133">Transmembrane helix</keyword>
<dbReference type="GO" id="GO:0016226">
    <property type="term" value="P:iron-sulfur cluster assembly"/>
    <property type="evidence" value="ECO:0007669"/>
    <property type="project" value="TreeGrafter"/>
</dbReference>
<dbReference type="GO" id="GO:0097361">
    <property type="term" value="C:cytosolic [4Fe-4S] assembly targeting complex"/>
    <property type="evidence" value="ECO:0007669"/>
    <property type="project" value="TreeGrafter"/>
</dbReference>
<keyword evidence="2" id="KW-0732">Signal</keyword>
<proteinExistence type="predicted"/>
<dbReference type="AlphaFoldDB" id="A0A8S1YR69"/>
<evidence type="ECO:0000256" key="1">
    <source>
        <dbReference type="SAM" id="Phobius"/>
    </source>
</evidence>
<protein>
    <submittedName>
        <fullName evidence="3">Uncharacterized protein</fullName>
    </submittedName>
</protein>
<sequence>MKIFLQLVVMIKLLSLESKSEWVCQQTITDHTGRVYQISLNDQENKLISCDQDNSILVIEYSKQSEKWIVIQKQKLMFMDFDYVLLIMIFLHFNLKKAIQYMPLK</sequence>
<dbReference type="PANTHER" id="PTHR19920:SF0">
    <property type="entry name" value="CYTOSOLIC IRON-SULFUR PROTEIN ASSEMBLY PROTEIN CIAO1-RELATED"/>
    <property type="match status" value="1"/>
</dbReference>
<keyword evidence="1" id="KW-0812">Transmembrane</keyword>
<reference evidence="3" key="1">
    <citation type="submission" date="2021-01" db="EMBL/GenBank/DDBJ databases">
        <authorList>
            <consortium name="Genoscope - CEA"/>
            <person name="William W."/>
        </authorList>
    </citation>
    <scope>NUCLEOTIDE SEQUENCE</scope>
</reference>